<name>A0A2V5IG26_ASPV1</name>
<evidence type="ECO:0000313" key="2">
    <source>
        <dbReference type="Proteomes" id="UP000249829"/>
    </source>
</evidence>
<accession>A0A2V5IG26</accession>
<dbReference type="Proteomes" id="UP000249829">
    <property type="component" value="Unassembled WGS sequence"/>
</dbReference>
<organism evidence="1 2">
    <name type="scientific">Aspergillus violaceofuscus (strain CBS 115571)</name>
    <dbReference type="NCBI Taxonomy" id="1450538"/>
    <lineage>
        <taxon>Eukaryota</taxon>
        <taxon>Fungi</taxon>
        <taxon>Dikarya</taxon>
        <taxon>Ascomycota</taxon>
        <taxon>Pezizomycotina</taxon>
        <taxon>Eurotiomycetes</taxon>
        <taxon>Eurotiomycetidae</taxon>
        <taxon>Eurotiales</taxon>
        <taxon>Aspergillaceae</taxon>
        <taxon>Aspergillus</taxon>
    </lineage>
</organism>
<reference evidence="1 2" key="1">
    <citation type="submission" date="2018-02" db="EMBL/GenBank/DDBJ databases">
        <title>The genomes of Aspergillus section Nigri reveals drivers in fungal speciation.</title>
        <authorList>
            <consortium name="DOE Joint Genome Institute"/>
            <person name="Vesth T.C."/>
            <person name="Nybo J."/>
            <person name="Theobald S."/>
            <person name="Brandl J."/>
            <person name="Frisvad J.C."/>
            <person name="Nielsen K.F."/>
            <person name="Lyhne E.K."/>
            <person name="Kogle M.E."/>
            <person name="Kuo A."/>
            <person name="Riley R."/>
            <person name="Clum A."/>
            <person name="Nolan M."/>
            <person name="Lipzen A."/>
            <person name="Salamov A."/>
            <person name="Henrissat B."/>
            <person name="Wiebenga A."/>
            <person name="De vries R.P."/>
            <person name="Grigoriev I.V."/>
            <person name="Mortensen U.H."/>
            <person name="Andersen M.R."/>
            <person name="Baker S.E."/>
        </authorList>
    </citation>
    <scope>NUCLEOTIDE SEQUENCE [LARGE SCALE GENOMIC DNA]</scope>
    <source>
        <strain evidence="1 2">CBS 115571</strain>
    </source>
</reference>
<sequence length="83" mass="9164">MAFRRGSASFSLCLGPLSVSNWEPLIVGLETAMVMDRNWLCAIPSQASTPRQAFSGSQPFSPTSVIEERTALEVPLCHMQRHE</sequence>
<protein>
    <submittedName>
        <fullName evidence="1">Uncharacterized protein</fullName>
    </submittedName>
</protein>
<keyword evidence="2" id="KW-1185">Reference proteome</keyword>
<dbReference type="AlphaFoldDB" id="A0A2V5IG26"/>
<evidence type="ECO:0000313" key="1">
    <source>
        <dbReference type="EMBL" id="PYI22897.1"/>
    </source>
</evidence>
<gene>
    <name evidence="1" type="ORF">BO99DRAFT_241169</name>
</gene>
<dbReference type="EMBL" id="KZ825108">
    <property type="protein sequence ID" value="PYI22897.1"/>
    <property type="molecule type" value="Genomic_DNA"/>
</dbReference>
<proteinExistence type="predicted"/>